<protein>
    <submittedName>
        <fullName evidence="1">Uncharacterized protein</fullName>
    </submittedName>
</protein>
<accession>A0A9W7FL65</accession>
<proteinExistence type="predicted"/>
<comment type="caution">
    <text evidence="1">The sequence shown here is derived from an EMBL/GenBank/DDBJ whole genome shotgun (WGS) entry which is preliminary data.</text>
</comment>
<organism evidence="1 2">
    <name type="scientific">Triparma laevis f. longispina</name>
    <dbReference type="NCBI Taxonomy" id="1714387"/>
    <lineage>
        <taxon>Eukaryota</taxon>
        <taxon>Sar</taxon>
        <taxon>Stramenopiles</taxon>
        <taxon>Ochrophyta</taxon>
        <taxon>Bolidophyceae</taxon>
        <taxon>Parmales</taxon>
        <taxon>Triparmaceae</taxon>
        <taxon>Triparma</taxon>
    </lineage>
</organism>
<dbReference type="OrthoDB" id="1421090at2759"/>
<dbReference type="EMBL" id="BRXW01000206">
    <property type="protein sequence ID" value="GMI14054.1"/>
    <property type="molecule type" value="Genomic_DNA"/>
</dbReference>
<gene>
    <name evidence="1" type="ORF">TrLO_g2121</name>
</gene>
<dbReference type="Proteomes" id="UP001165122">
    <property type="component" value="Unassembled WGS sequence"/>
</dbReference>
<evidence type="ECO:0000313" key="2">
    <source>
        <dbReference type="Proteomes" id="UP001165122"/>
    </source>
</evidence>
<dbReference type="AlphaFoldDB" id="A0A9W7FL65"/>
<name>A0A9W7FL65_9STRA</name>
<dbReference type="InterPro" id="IPR032675">
    <property type="entry name" value="LRR_dom_sf"/>
</dbReference>
<reference evidence="2" key="1">
    <citation type="journal article" date="2023" name="Commun. Biol.">
        <title>Genome analysis of Parmales, the sister group of diatoms, reveals the evolutionary specialization of diatoms from phago-mixotrophs to photoautotrophs.</title>
        <authorList>
            <person name="Ban H."/>
            <person name="Sato S."/>
            <person name="Yoshikawa S."/>
            <person name="Yamada K."/>
            <person name="Nakamura Y."/>
            <person name="Ichinomiya M."/>
            <person name="Sato N."/>
            <person name="Blanc-Mathieu R."/>
            <person name="Endo H."/>
            <person name="Kuwata A."/>
            <person name="Ogata H."/>
        </authorList>
    </citation>
    <scope>NUCLEOTIDE SEQUENCE [LARGE SCALE GENOMIC DNA]</scope>
    <source>
        <strain evidence="2">NIES 3700</strain>
    </source>
</reference>
<dbReference type="Gene3D" id="3.80.10.10">
    <property type="entry name" value="Ribonuclease Inhibitor"/>
    <property type="match status" value="1"/>
</dbReference>
<evidence type="ECO:0000313" key="1">
    <source>
        <dbReference type="EMBL" id="GMI14054.1"/>
    </source>
</evidence>
<sequence length="249" mass="27673">MNDVTSGVVAYLRDQQRIAELEKMLTERDAENAALNSMIAEQVTTIAKSFEPASSTTTTPPPLLQPLPPPLQSTDDFMQTPEFYRHFPDNVPLCTLMSIRLVNKVSRIITEQFVFTGKRRGAFIVHDGCDRHRNTSGEELTKMRKNITQVIFPLNITKVGVYACTYARNVVVVDIPEGVDSIGYHAFGGCISLITQFSEQLSKQSAMFETKIKEQSATFTAQNHSLHASIASLKQSLLPTPTTKHSHST</sequence>
<keyword evidence="2" id="KW-1185">Reference proteome</keyword>